<dbReference type="NCBIfam" id="NF033788">
    <property type="entry name" value="HTH_metalloreg"/>
    <property type="match status" value="1"/>
</dbReference>
<evidence type="ECO:0000256" key="1">
    <source>
        <dbReference type="ARBA" id="ARBA00023015"/>
    </source>
</evidence>
<feature type="compositionally biased region" description="Low complexity" evidence="4">
    <location>
        <begin position="1"/>
        <end position="17"/>
    </location>
</feature>
<sequence>MREKSAGSASCAGAGASRGRRYDRGMGGAEDEAWDAEAAERAVAVLKAVADPSRYRLLWALSRRELPVSELAELLGAHVAATSQHLAKLRAAGLVVARREGTRIFYRAAEVRGLLTEAAVIANDLPARGADRGGDGGAAPAAATVEQPFARAARAVRGVRRRPVTDRPA</sequence>
<dbReference type="EMBL" id="BMUB01000005">
    <property type="protein sequence ID" value="GGU72487.1"/>
    <property type="molecule type" value="Genomic_DNA"/>
</dbReference>
<evidence type="ECO:0000256" key="2">
    <source>
        <dbReference type="ARBA" id="ARBA00023125"/>
    </source>
</evidence>
<protein>
    <recommendedName>
        <fullName evidence="5">HTH arsR-type domain-containing protein</fullName>
    </recommendedName>
</protein>
<feature type="region of interest" description="Disordered" evidence="4">
    <location>
        <begin position="1"/>
        <end position="27"/>
    </location>
</feature>
<dbReference type="Pfam" id="PF01022">
    <property type="entry name" value="HTH_5"/>
    <property type="match status" value="1"/>
</dbReference>
<dbReference type="Proteomes" id="UP000610124">
    <property type="component" value="Unassembled WGS sequence"/>
</dbReference>
<evidence type="ECO:0000256" key="3">
    <source>
        <dbReference type="ARBA" id="ARBA00023163"/>
    </source>
</evidence>
<dbReference type="InterPro" id="IPR051011">
    <property type="entry name" value="Metal_resp_trans_reg"/>
</dbReference>
<name>A0A8H9LM32_KITAU</name>
<dbReference type="InterPro" id="IPR036388">
    <property type="entry name" value="WH-like_DNA-bd_sf"/>
</dbReference>
<keyword evidence="1" id="KW-0805">Transcription regulation</keyword>
<dbReference type="InterPro" id="IPR036390">
    <property type="entry name" value="WH_DNA-bd_sf"/>
</dbReference>
<keyword evidence="3" id="KW-0804">Transcription</keyword>
<comment type="caution">
    <text evidence="6">The sequence shown here is derived from an EMBL/GenBank/DDBJ whole genome shotgun (WGS) entry which is preliminary data.</text>
</comment>
<evidence type="ECO:0000313" key="7">
    <source>
        <dbReference type="Proteomes" id="UP000610124"/>
    </source>
</evidence>
<reference evidence="6" key="2">
    <citation type="submission" date="2020-09" db="EMBL/GenBank/DDBJ databases">
        <authorList>
            <person name="Sun Q."/>
            <person name="Ohkuma M."/>
        </authorList>
    </citation>
    <scope>NUCLEOTIDE SEQUENCE</scope>
    <source>
        <strain evidence="6">JCM 4434</strain>
    </source>
</reference>
<dbReference type="InterPro" id="IPR001845">
    <property type="entry name" value="HTH_ArsR_DNA-bd_dom"/>
</dbReference>
<dbReference type="PROSITE" id="PS50987">
    <property type="entry name" value="HTH_ARSR_2"/>
    <property type="match status" value="1"/>
</dbReference>
<dbReference type="PANTHER" id="PTHR43132:SF8">
    <property type="entry name" value="HTH-TYPE TRANSCRIPTIONAL REGULATOR KMTR"/>
    <property type="match status" value="1"/>
</dbReference>
<dbReference type="CDD" id="cd00090">
    <property type="entry name" value="HTH_ARSR"/>
    <property type="match status" value="1"/>
</dbReference>
<dbReference type="InterPro" id="IPR011991">
    <property type="entry name" value="ArsR-like_HTH"/>
</dbReference>
<evidence type="ECO:0000256" key="4">
    <source>
        <dbReference type="SAM" id="MobiDB-lite"/>
    </source>
</evidence>
<dbReference type="SMART" id="SM00418">
    <property type="entry name" value="HTH_ARSR"/>
    <property type="match status" value="1"/>
</dbReference>
<keyword evidence="2" id="KW-0238">DNA-binding</keyword>
<dbReference type="AlphaFoldDB" id="A0A8H9LM32"/>
<organism evidence="6 7">
    <name type="scientific">Kitasatospora aureofaciens</name>
    <name type="common">Streptomyces aureofaciens</name>
    <dbReference type="NCBI Taxonomy" id="1894"/>
    <lineage>
        <taxon>Bacteria</taxon>
        <taxon>Bacillati</taxon>
        <taxon>Actinomycetota</taxon>
        <taxon>Actinomycetes</taxon>
        <taxon>Kitasatosporales</taxon>
        <taxon>Streptomycetaceae</taxon>
        <taxon>Kitasatospora</taxon>
    </lineage>
</organism>
<dbReference type="Gene3D" id="1.10.10.10">
    <property type="entry name" value="Winged helix-like DNA-binding domain superfamily/Winged helix DNA-binding domain"/>
    <property type="match status" value="1"/>
</dbReference>
<reference evidence="6" key="1">
    <citation type="journal article" date="2014" name="Int. J. Syst. Evol. Microbiol.">
        <title>Complete genome sequence of Corynebacterium casei LMG S-19264T (=DSM 44701T), isolated from a smear-ripened cheese.</title>
        <authorList>
            <consortium name="US DOE Joint Genome Institute (JGI-PGF)"/>
            <person name="Walter F."/>
            <person name="Albersmeier A."/>
            <person name="Kalinowski J."/>
            <person name="Ruckert C."/>
        </authorList>
    </citation>
    <scope>NUCLEOTIDE SEQUENCE</scope>
    <source>
        <strain evidence="6">JCM 4434</strain>
    </source>
</reference>
<gene>
    <name evidence="6" type="ORF">GCM10010502_25080</name>
</gene>
<feature type="domain" description="HTH arsR-type" evidence="5">
    <location>
        <begin position="34"/>
        <end position="128"/>
    </location>
</feature>
<evidence type="ECO:0000313" key="6">
    <source>
        <dbReference type="EMBL" id="GGU72487.1"/>
    </source>
</evidence>
<proteinExistence type="predicted"/>
<accession>A0A8H9LM32</accession>
<dbReference type="GO" id="GO:0003677">
    <property type="term" value="F:DNA binding"/>
    <property type="evidence" value="ECO:0007669"/>
    <property type="project" value="UniProtKB-KW"/>
</dbReference>
<dbReference type="PRINTS" id="PR00778">
    <property type="entry name" value="HTHARSR"/>
</dbReference>
<dbReference type="SUPFAM" id="SSF46785">
    <property type="entry name" value="Winged helix' DNA-binding domain"/>
    <property type="match status" value="1"/>
</dbReference>
<dbReference type="GO" id="GO:0003700">
    <property type="term" value="F:DNA-binding transcription factor activity"/>
    <property type="evidence" value="ECO:0007669"/>
    <property type="project" value="InterPro"/>
</dbReference>
<evidence type="ECO:0000259" key="5">
    <source>
        <dbReference type="PROSITE" id="PS50987"/>
    </source>
</evidence>
<dbReference type="PANTHER" id="PTHR43132">
    <property type="entry name" value="ARSENICAL RESISTANCE OPERON REPRESSOR ARSR-RELATED"/>
    <property type="match status" value="1"/>
</dbReference>